<keyword evidence="1" id="KW-0472">Membrane</keyword>
<gene>
    <name evidence="2" type="ORF">KFK09_017594</name>
</gene>
<evidence type="ECO:0000313" key="3">
    <source>
        <dbReference type="Proteomes" id="UP000829196"/>
    </source>
</evidence>
<feature type="transmembrane region" description="Helical" evidence="1">
    <location>
        <begin position="139"/>
        <end position="160"/>
    </location>
</feature>
<feature type="transmembrane region" description="Helical" evidence="1">
    <location>
        <begin position="246"/>
        <end position="268"/>
    </location>
</feature>
<feature type="transmembrane region" description="Helical" evidence="1">
    <location>
        <begin position="83"/>
        <end position="104"/>
    </location>
</feature>
<feature type="transmembrane region" description="Helical" evidence="1">
    <location>
        <begin position="187"/>
        <end position="205"/>
    </location>
</feature>
<keyword evidence="3" id="KW-1185">Reference proteome</keyword>
<dbReference type="InterPro" id="IPR021924">
    <property type="entry name" value="DUF3537"/>
</dbReference>
<keyword evidence="1" id="KW-0812">Transmembrane</keyword>
<dbReference type="EMBL" id="JAGYWB010000012">
    <property type="protein sequence ID" value="KAI0502638.1"/>
    <property type="molecule type" value="Genomic_DNA"/>
</dbReference>
<name>A0A8T3B3H4_DENNO</name>
<evidence type="ECO:0000256" key="1">
    <source>
        <dbReference type="SAM" id="Phobius"/>
    </source>
</evidence>
<dbReference type="PANTHER" id="PTHR31963:SF16">
    <property type="entry name" value="OS06G0635200 PROTEIN"/>
    <property type="match status" value="1"/>
</dbReference>
<dbReference type="Pfam" id="PF12056">
    <property type="entry name" value="DUF3537"/>
    <property type="match status" value="1"/>
</dbReference>
<dbReference type="OrthoDB" id="1916325at2759"/>
<evidence type="ECO:0000313" key="2">
    <source>
        <dbReference type="EMBL" id="KAI0502638.1"/>
    </source>
</evidence>
<accession>A0A8T3B3H4</accession>
<reference evidence="2" key="1">
    <citation type="journal article" date="2022" name="Front. Genet.">
        <title>Chromosome-Scale Assembly of the Dendrobium nobile Genome Provides Insights Into the Molecular Mechanism of the Biosynthesis of the Medicinal Active Ingredient of Dendrobium.</title>
        <authorList>
            <person name="Xu Q."/>
            <person name="Niu S.-C."/>
            <person name="Li K.-L."/>
            <person name="Zheng P.-J."/>
            <person name="Zhang X.-J."/>
            <person name="Jia Y."/>
            <person name="Liu Y."/>
            <person name="Niu Y.-X."/>
            <person name="Yu L.-H."/>
            <person name="Chen D.-F."/>
            <person name="Zhang G.-Q."/>
        </authorList>
    </citation>
    <scope>NUCLEOTIDE SEQUENCE</scope>
    <source>
        <tissue evidence="2">Leaf</tissue>
    </source>
</reference>
<dbReference type="Proteomes" id="UP000829196">
    <property type="component" value="Unassembled WGS sequence"/>
</dbReference>
<sequence>MSIVDRLLNPKPQPPAASLSRMKSNAADELKAFRSCLRWMGVDHSTASSAALSWTIFFALTIAVPSISHFVLAFSAHRRPYDAALQLSLSSAAALAFLCLSSAYHRYGLRRLLFLDELRRESPRVHAGYTAQLGRSFRILSVLVTPCLVAEFAYKIWWYISGARRIPFLGNPAASDAVAFALELASWIYRTAIFLLVCVLFRLICQLQILRLQDFAAVFREESEVEAVLRQHLRIKKQLRVTSHRFRSFIIICLVLLTASQLTALFLATRHNADVRLFNTGELALCSITLVTGLLICLRSAAKITHKAQALTSHAAKWHVCATIDSFSHDPEAPCNTQVEEVDDDDDYDVDDKFYEEDAKSEDELEDTKLVHPQANTITFQKRHALVTYFENNKAGITIFGFVLDRTWLHTVCMLELTLFLWLLSKTIGIS</sequence>
<comment type="caution">
    <text evidence="2">The sequence shown here is derived from an EMBL/GenBank/DDBJ whole genome shotgun (WGS) entry which is preliminary data.</text>
</comment>
<dbReference type="PANTHER" id="PTHR31963">
    <property type="entry name" value="RAS GUANINE NUCLEOTIDE EXCHANGE FACTOR K"/>
    <property type="match status" value="1"/>
</dbReference>
<keyword evidence="1" id="KW-1133">Transmembrane helix</keyword>
<dbReference type="AlphaFoldDB" id="A0A8T3B3H4"/>
<feature type="transmembrane region" description="Helical" evidence="1">
    <location>
        <begin position="54"/>
        <end position="77"/>
    </location>
</feature>
<organism evidence="2 3">
    <name type="scientific">Dendrobium nobile</name>
    <name type="common">Orchid</name>
    <dbReference type="NCBI Taxonomy" id="94219"/>
    <lineage>
        <taxon>Eukaryota</taxon>
        <taxon>Viridiplantae</taxon>
        <taxon>Streptophyta</taxon>
        <taxon>Embryophyta</taxon>
        <taxon>Tracheophyta</taxon>
        <taxon>Spermatophyta</taxon>
        <taxon>Magnoliopsida</taxon>
        <taxon>Liliopsida</taxon>
        <taxon>Asparagales</taxon>
        <taxon>Orchidaceae</taxon>
        <taxon>Epidendroideae</taxon>
        <taxon>Malaxideae</taxon>
        <taxon>Dendrobiinae</taxon>
        <taxon>Dendrobium</taxon>
    </lineage>
</organism>
<protein>
    <submittedName>
        <fullName evidence="2">Uncharacterized protein</fullName>
    </submittedName>
</protein>
<feature type="transmembrane region" description="Helical" evidence="1">
    <location>
        <begin position="280"/>
        <end position="298"/>
    </location>
</feature>
<proteinExistence type="predicted"/>